<dbReference type="AlphaFoldDB" id="A0A0N0CEV6"/>
<evidence type="ECO:0000256" key="1">
    <source>
        <dbReference type="PROSITE-ProRule" id="PRU01360"/>
    </source>
</evidence>
<keyword evidence="1" id="KW-0813">Transport</keyword>
<dbReference type="InterPro" id="IPR039426">
    <property type="entry name" value="TonB-dep_rcpt-like"/>
</dbReference>
<evidence type="ECO:0000313" key="4">
    <source>
        <dbReference type="Proteomes" id="UP000037716"/>
    </source>
</evidence>
<comment type="caution">
    <text evidence="3">The sequence shown here is derived from an EMBL/GenBank/DDBJ whole genome shotgun (WGS) entry which is preliminary data.</text>
</comment>
<organism evidence="3 4">
    <name type="scientific">Polaribacter dokdonensis DSW-5</name>
    <dbReference type="NCBI Taxonomy" id="1300348"/>
    <lineage>
        <taxon>Bacteria</taxon>
        <taxon>Pseudomonadati</taxon>
        <taxon>Bacteroidota</taxon>
        <taxon>Flavobacteriia</taxon>
        <taxon>Flavobacteriales</taxon>
        <taxon>Flavobacteriaceae</taxon>
    </lineage>
</organism>
<dbReference type="EMBL" id="LGBR01000001">
    <property type="protein sequence ID" value="KOY50958.1"/>
    <property type="molecule type" value="Genomic_DNA"/>
</dbReference>
<dbReference type="Pfam" id="PF07715">
    <property type="entry name" value="Plug"/>
    <property type="match status" value="1"/>
</dbReference>
<protein>
    <submittedName>
        <fullName evidence="3">Putative outer membrane protein</fullName>
    </submittedName>
</protein>
<keyword evidence="1" id="KW-0998">Cell outer membrane</keyword>
<gene>
    <name evidence="3" type="ORF">I602_518</name>
</gene>
<keyword evidence="1" id="KW-0472">Membrane</keyword>
<proteinExistence type="inferred from homology"/>
<evidence type="ECO:0000313" key="3">
    <source>
        <dbReference type="EMBL" id="KOY50958.1"/>
    </source>
</evidence>
<evidence type="ECO:0000259" key="2">
    <source>
        <dbReference type="Pfam" id="PF07715"/>
    </source>
</evidence>
<sequence length="206" mass="22327">MLLAAFIFTANFSAQEKKSGEKIKLTILVKDANNNAVPGAVILIDNVKQRRVANKAGYFKVKLDKAPKEITAFSPLVGVKKVAYNGQSSMIINIVSDKNDENYVSGRRDTKIADPIQFRDIYDYLRGKVAGVNVSTTNVISIRGTASWSGARSPLLILNGVPVDVDTFGDIVPTTIRKIKVLKGPETSIYGLRGANGVIEVTTTIN</sequence>
<dbReference type="SUPFAM" id="SSF56935">
    <property type="entry name" value="Porins"/>
    <property type="match status" value="1"/>
</dbReference>
<comment type="subcellular location">
    <subcellularLocation>
        <location evidence="1">Cell outer membrane</location>
        <topology evidence="1">Multi-pass membrane protein</topology>
    </subcellularLocation>
</comment>
<name>A0A0N0CEV6_9FLAO</name>
<keyword evidence="1" id="KW-0812">Transmembrane</keyword>
<reference evidence="3 4" key="1">
    <citation type="submission" date="2015-07" db="EMBL/GenBank/DDBJ databases">
        <title>Genome of Polaribacter dokdonenesis DSW-5, isolated from seawater off Dokdo in Korea.</title>
        <authorList>
            <person name="Yoon K."/>
            <person name="Song J.Y."/>
            <person name="Kim J.F."/>
        </authorList>
    </citation>
    <scope>NUCLEOTIDE SEQUENCE [LARGE SCALE GENOMIC DNA]</scope>
    <source>
        <strain evidence="3 4">DSW-5</strain>
    </source>
</reference>
<dbReference type="PATRIC" id="fig|1300348.6.peg.516"/>
<dbReference type="InterPro" id="IPR012910">
    <property type="entry name" value="Plug_dom"/>
</dbReference>
<dbReference type="STRING" id="1300348.I602_518"/>
<dbReference type="PROSITE" id="PS52016">
    <property type="entry name" value="TONB_DEPENDENT_REC_3"/>
    <property type="match status" value="1"/>
</dbReference>
<accession>A0A0N0CEV6</accession>
<dbReference type="GO" id="GO:0009279">
    <property type="term" value="C:cell outer membrane"/>
    <property type="evidence" value="ECO:0007669"/>
    <property type="project" value="UniProtKB-SubCell"/>
</dbReference>
<comment type="similarity">
    <text evidence="1">Belongs to the TonB-dependent receptor family.</text>
</comment>
<dbReference type="InterPro" id="IPR037066">
    <property type="entry name" value="Plug_dom_sf"/>
</dbReference>
<dbReference type="Proteomes" id="UP000037716">
    <property type="component" value="Unassembled WGS sequence"/>
</dbReference>
<keyword evidence="1" id="KW-1134">Transmembrane beta strand</keyword>
<dbReference type="Gene3D" id="2.170.130.10">
    <property type="entry name" value="TonB-dependent receptor, plug domain"/>
    <property type="match status" value="1"/>
</dbReference>
<feature type="domain" description="TonB-dependent receptor plug" evidence="2">
    <location>
        <begin position="114"/>
        <end position="198"/>
    </location>
</feature>